<protein>
    <submittedName>
        <fullName evidence="3">Uncharacterized protein (TIGR02611 family)</fullName>
    </submittedName>
</protein>
<evidence type="ECO:0000313" key="4">
    <source>
        <dbReference type="Proteomes" id="UP000579605"/>
    </source>
</evidence>
<keyword evidence="2" id="KW-0812">Transmembrane</keyword>
<evidence type="ECO:0000256" key="2">
    <source>
        <dbReference type="SAM" id="Phobius"/>
    </source>
</evidence>
<dbReference type="InterPro" id="IPR013434">
    <property type="entry name" value="CHP02611"/>
</dbReference>
<reference evidence="3 4" key="1">
    <citation type="submission" date="2020-07" db="EMBL/GenBank/DDBJ databases">
        <title>Sequencing the genomes of 1000 actinobacteria strains.</title>
        <authorList>
            <person name="Klenk H.-P."/>
        </authorList>
    </citation>
    <scope>NUCLEOTIDE SEQUENCE [LARGE SCALE GENOMIC DNA]</scope>
    <source>
        <strain evidence="3 4">DSM 18448</strain>
    </source>
</reference>
<evidence type="ECO:0000313" key="3">
    <source>
        <dbReference type="EMBL" id="NYH90616.1"/>
    </source>
</evidence>
<feature type="compositionally biased region" description="Basic and acidic residues" evidence="1">
    <location>
        <begin position="54"/>
        <end position="87"/>
    </location>
</feature>
<dbReference type="Proteomes" id="UP000579605">
    <property type="component" value="Unassembled WGS sequence"/>
</dbReference>
<dbReference type="InterPro" id="IPR019099">
    <property type="entry name" value="Uncharacterised_PGPGW_TM"/>
</dbReference>
<feature type="transmembrane region" description="Helical" evidence="2">
    <location>
        <begin position="142"/>
        <end position="159"/>
    </location>
</feature>
<keyword evidence="2" id="KW-0472">Membrane</keyword>
<dbReference type="EMBL" id="JACBZH010000001">
    <property type="protein sequence ID" value="NYH90616.1"/>
    <property type="molecule type" value="Genomic_DNA"/>
</dbReference>
<keyword evidence="2" id="KW-1133">Transmembrane helix</keyword>
<feature type="compositionally biased region" description="Basic and acidic residues" evidence="1">
    <location>
        <begin position="1"/>
        <end position="15"/>
    </location>
</feature>
<dbReference type="AlphaFoldDB" id="A0A852ZQ13"/>
<keyword evidence="4" id="KW-1185">Reference proteome</keyword>
<accession>A0A852ZQ13</accession>
<evidence type="ECO:0000256" key="1">
    <source>
        <dbReference type="SAM" id="MobiDB-lite"/>
    </source>
</evidence>
<comment type="caution">
    <text evidence="3">The sequence shown here is derived from an EMBL/GenBank/DDBJ whole genome shotgun (WGS) entry which is preliminary data.</text>
</comment>
<sequence length="225" mass="25100">MSAYRHTDHDEHVADGRQAVAPPRPDRHSVDDGGANASESDTPRGSDVRGSADQGDRADHERQDGHRGGQQDEHDDEQRDEHDDEDKKKHRPWRRIQWHHHARRSIRRHPTLNATWRGGVFVVGVLLIVAGLVMFVAPGPGWLTVILGLAVLATEFAWAHRTLEWSKDKARAAGEKAMDPKARRRNLLIGAVVVVLVVAAAAAWVVTQGWPGPVVSAWEWVRSLR</sequence>
<name>A0A852ZQ13_9ACTN</name>
<gene>
    <name evidence="3" type="ORF">F4554_003254</name>
</gene>
<feature type="transmembrane region" description="Helical" evidence="2">
    <location>
        <begin position="186"/>
        <end position="206"/>
    </location>
</feature>
<organism evidence="3 4">
    <name type="scientific">Actinopolymorpha rutila</name>
    <dbReference type="NCBI Taxonomy" id="446787"/>
    <lineage>
        <taxon>Bacteria</taxon>
        <taxon>Bacillati</taxon>
        <taxon>Actinomycetota</taxon>
        <taxon>Actinomycetes</taxon>
        <taxon>Propionibacteriales</taxon>
        <taxon>Actinopolymorphaceae</taxon>
        <taxon>Actinopolymorpha</taxon>
    </lineage>
</organism>
<dbReference type="NCBIfam" id="TIGR02611">
    <property type="entry name" value="TIGR02611 family protein"/>
    <property type="match status" value="1"/>
</dbReference>
<proteinExistence type="predicted"/>
<dbReference type="Pfam" id="PF09656">
    <property type="entry name" value="PGPGW"/>
    <property type="match status" value="1"/>
</dbReference>
<feature type="transmembrane region" description="Helical" evidence="2">
    <location>
        <begin position="114"/>
        <end position="136"/>
    </location>
</feature>
<feature type="region of interest" description="Disordered" evidence="1">
    <location>
        <begin position="1"/>
        <end position="92"/>
    </location>
</feature>
<dbReference type="RefSeq" id="WP_202889312.1">
    <property type="nucleotide sequence ID" value="NZ_BAAARR010000016.1"/>
</dbReference>